<keyword evidence="3" id="KW-1185">Reference proteome</keyword>
<dbReference type="CDD" id="cd09110">
    <property type="entry name" value="PLDc_CLS_1"/>
    <property type="match status" value="1"/>
</dbReference>
<accession>A0A285VNP4</accession>
<reference evidence="3" key="1">
    <citation type="submission" date="2017-08" db="EMBL/GenBank/DDBJ databases">
        <authorList>
            <person name="Varghese N."/>
            <person name="Submissions S."/>
        </authorList>
    </citation>
    <scope>NUCLEOTIDE SEQUENCE [LARGE SCALE GENOMIC DNA]</scope>
    <source>
        <strain evidence="3">USBA17B2</strain>
    </source>
</reference>
<dbReference type="Pfam" id="PF13091">
    <property type="entry name" value="PLDc_2"/>
    <property type="match status" value="2"/>
</dbReference>
<dbReference type="PANTHER" id="PTHR21248:SF22">
    <property type="entry name" value="PHOSPHOLIPASE D"/>
    <property type="match status" value="1"/>
</dbReference>
<dbReference type="InterPro" id="IPR001736">
    <property type="entry name" value="PLipase_D/transphosphatidylase"/>
</dbReference>
<feature type="domain" description="PLD phosphodiesterase" evidence="1">
    <location>
        <begin position="347"/>
        <end position="374"/>
    </location>
</feature>
<dbReference type="PANTHER" id="PTHR21248">
    <property type="entry name" value="CARDIOLIPIN SYNTHASE"/>
    <property type="match status" value="1"/>
</dbReference>
<dbReference type="EMBL" id="OBQK01000005">
    <property type="protein sequence ID" value="SOC55583.1"/>
    <property type="molecule type" value="Genomic_DNA"/>
</dbReference>
<dbReference type="AlphaFoldDB" id="A0A285VNP4"/>
<dbReference type="InterPro" id="IPR025202">
    <property type="entry name" value="PLD-like_dom"/>
</dbReference>
<dbReference type="SMART" id="SM00155">
    <property type="entry name" value="PLDc"/>
    <property type="match status" value="2"/>
</dbReference>
<dbReference type="Proteomes" id="UP000219688">
    <property type="component" value="Unassembled WGS sequence"/>
</dbReference>
<dbReference type="GO" id="GO:0030572">
    <property type="term" value="F:phosphatidyltransferase activity"/>
    <property type="evidence" value="ECO:0007669"/>
    <property type="project" value="UniProtKB-ARBA"/>
</dbReference>
<gene>
    <name evidence="2" type="ORF">SAMN05421879_105156</name>
</gene>
<dbReference type="PROSITE" id="PS50035">
    <property type="entry name" value="PLD"/>
    <property type="match status" value="2"/>
</dbReference>
<dbReference type="Gene3D" id="3.30.870.10">
    <property type="entry name" value="Endonuclease Chain A"/>
    <property type="match status" value="2"/>
</dbReference>
<proteinExistence type="predicted"/>
<evidence type="ECO:0000313" key="3">
    <source>
        <dbReference type="Proteomes" id="UP000219688"/>
    </source>
</evidence>
<dbReference type="GO" id="GO:0032049">
    <property type="term" value="P:cardiolipin biosynthetic process"/>
    <property type="evidence" value="ECO:0007669"/>
    <property type="project" value="UniProtKB-ARBA"/>
</dbReference>
<name>A0A285VNP4_9MICO</name>
<dbReference type="CDD" id="cd09159">
    <property type="entry name" value="PLDc_ybhO_like_2"/>
    <property type="match status" value="1"/>
</dbReference>
<sequence>MALTRPLSLGRLRAMRHVLSRESRRVLRRARGVAVRGAVAGLGVQLTVAAGVVAADLLRKRRSVPGAAPEDPPLSSQVGEDTVTTYTYGQDLYDDMLAAVDGARDYVYLASYIWKGDEVGQAFKDAVVRAADRGVLVCLVFDGFANLVVPRSFKDFPDTVHVMHFPVVRSGLPIVDLRRSGRDHRKILVVDGRVGFVGGYNIGSLYATTWRDTHVRLEGPGVWELQNAFVDFWNRHRRAGKPELPDSGSRRWDSPVRAARNEPSRLIYPVRALYLEALDRATERVWITQGYFIPDREILEALLKASARGVDVRVLMPEHSNHILADVVARYYWSELLRGGVRIFLYQDVMVHAKTATVDGRWTTVGTANIDRLSLRGNYEINLEVLDADLAGDLEEIFQRDLERCRELTSEEWEERPWYYGVIERVLQPLHWML</sequence>
<protein>
    <submittedName>
        <fullName evidence="2">Cardiolipin synthase</fullName>
    </submittedName>
</protein>
<organism evidence="2 3">
    <name type="scientific">Ornithinimicrobium cerasi</name>
    <dbReference type="NCBI Taxonomy" id="2248773"/>
    <lineage>
        <taxon>Bacteria</taxon>
        <taxon>Bacillati</taxon>
        <taxon>Actinomycetota</taxon>
        <taxon>Actinomycetes</taxon>
        <taxon>Micrococcales</taxon>
        <taxon>Ornithinimicrobiaceae</taxon>
        <taxon>Ornithinimicrobium</taxon>
    </lineage>
</organism>
<evidence type="ECO:0000313" key="2">
    <source>
        <dbReference type="EMBL" id="SOC55583.1"/>
    </source>
</evidence>
<dbReference type="SUPFAM" id="SSF56024">
    <property type="entry name" value="Phospholipase D/nuclease"/>
    <property type="match status" value="2"/>
</dbReference>
<feature type="domain" description="PLD phosphodiesterase" evidence="1">
    <location>
        <begin position="179"/>
        <end position="206"/>
    </location>
</feature>
<evidence type="ECO:0000259" key="1">
    <source>
        <dbReference type="PROSITE" id="PS50035"/>
    </source>
</evidence>